<feature type="domain" description="Putative sugar diacid recognition" evidence="1">
    <location>
        <begin position="5"/>
        <end position="134"/>
    </location>
</feature>
<gene>
    <name evidence="3" type="ORF">CRM96_16605</name>
</gene>
<organism evidence="3 4">
    <name type="scientific">Enterococcus durans</name>
    <dbReference type="NCBI Taxonomy" id="53345"/>
    <lineage>
        <taxon>Bacteria</taxon>
        <taxon>Bacillati</taxon>
        <taxon>Bacillota</taxon>
        <taxon>Bacilli</taxon>
        <taxon>Lactobacillales</taxon>
        <taxon>Enterococcaceae</taxon>
        <taxon>Enterococcus</taxon>
    </lineage>
</organism>
<dbReference type="Pfam" id="PF05651">
    <property type="entry name" value="Diacid_rec"/>
    <property type="match status" value="1"/>
</dbReference>
<dbReference type="InterPro" id="IPR025736">
    <property type="entry name" value="PucR_C-HTH_dom"/>
</dbReference>
<reference evidence="3 4" key="1">
    <citation type="submission" date="2017-09" db="EMBL/GenBank/DDBJ databases">
        <title>FDA dAtabase for Regulatory Grade micrObial Sequences (FDA-ARGOS): Supporting development and validation of Infectious Disease Dx tests.</title>
        <authorList>
            <person name="Minogue T."/>
            <person name="Wolcott M."/>
            <person name="Wasieloski L."/>
            <person name="Aguilar W."/>
            <person name="Moore D."/>
            <person name="Tallon L.J."/>
            <person name="Sadzewicz L."/>
            <person name="Ott S."/>
            <person name="Zhao X."/>
            <person name="Nagaraj S."/>
            <person name="Vavikolanu K."/>
            <person name="Aluvathingal J."/>
            <person name="Nadendla S."/>
            <person name="Sichtig H."/>
        </authorList>
    </citation>
    <scope>NUCLEOTIDE SEQUENCE [LARGE SCALE GENOMIC DNA]</scope>
    <source>
        <strain evidence="3 4">FDAARGOS_396</strain>
    </source>
</reference>
<evidence type="ECO:0000259" key="2">
    <source>
        <dbReference type="Pfam" id="PF13556"/>
    </source>
</evidence>
<dbReference type="EMBL" id="PDEB01000004">
    <property type="protein sequence ID" value="PEH46469.1"/>
    <property type="molecule type" value="Genomic_DNA"/>
</dbReference>
<dbReference type="Proteomes" id="UP000220669">
    <property type="component" value="Unassembled WGS sequence"/>
</dbReference>
<dbReference type="AlphaFoldDB" id="A0AB36SC72"/>
<proteinExistence type="predicted"/>
<dbReference type="PANTHER" id="PTHR33744">
    <property type="entry name" value="CARBOHYDRATE DIACID REGULATOR"/>
    <property type="match status" value="1"/>
</dbReference>
<dbReference type="RefSeq" id="WP_098049621.1">
    <property type="nucleotide sequence ID" value="NZ_PDEB01000004.1"/>
</dbReference>
<dbReference type="InterPro" id="IPR008599">
    <property type="entry name" value="Diacid_rec"/>
</dbReference>
<comment type="caution">
    <text evidence="3">The sequence shown here is derived from an EMBL/GenBank/DDBJ whole genome shotgun (WGS) entry which is preliminary data.</text>
</comment>
<dbReference type="PANTHER" id="PTHR33744:SF15">
    <property type="entry name" value="CARBOHYDRATE DIACID REGULATOR"/>
    <property type="match status" value="1"/>
</dbReference>
<evidence type="ECO:0000259" key="1">
    <source>
        <dbReference type="Pfam" id="PF05651"/>
    </source>
</evidence>
<evidence type="ECO:0000313" key="3">
    <source>
        <dbReference type="EMBL" id="PEH46469.1"/>
    </source>
</evidence>
<evidence type="ECO:0000313" key="4">
    <source>
        <dbReference type="Proteomes" id="UP000220669"/>
    </source>
</evidence>
<dbReference type="Gene3D" id="1.10.10.2840">
    <property type="entry name" value="PucR C-terminal helix-turn-helix domain"/>
    <property type="match status" value="1"/>
</dbReference>
<protein>
    <submittedName>
        <fullName evidence="3">Carbohydrate diacid regulator</fullName>
    </submittedName>
</protein>
<name>A0AB36SC72_9ENTE</name>
<dbReference type="InterPro" id="IPR051448">
    <property type="entry name" value="CdaR-like_regulators"/>
</dbReference>
<accession>A0AB36SC72</accession>
<sequence length="337" mass="39573">MSNLLTKEQANMIVSKLMADIPYNINIMNEQGFIIASGKEYRIGERHRGAERAIKQGEMVEIFKDTSLEKRGTNEPIILNGELLGVVGISGDPEEVRPFTKLVKSIVLLLVEELNEFRKKEKKNQLKADFLKELLSIKDCYSEEMVHQALDDYGINLLRTNRCIGSLEQETLRSCFPLHEVFEWYGIYIVFIDGNTIIDDDLSGLIVSSEQWNLGQGMNEVDNTFLYLKFFQIPINKVFFSEDLYFIHLFDFSIKLDKNLLKKVESIYDEYYETLIYFSSNNGNVKEVSEKLHIHRNTLNYRIQRIQELTRKDPKNWSHLWILMYHLAYCFKMKFRT</sequence>
<dbReference type="InterPro" id="IPR042070">
    <property type="entry name" value="PucR_C-HTH_sf"/>
</dbReference>
<feature type="domain" description="PucR C-terminal helix-turn-helix" evidence="2">
    <location>
        <begin position="272"/>
        <end position="320"/>
    </location>
</feature>
<dbReference type="Pfam" id="PF13556">
    <property type="entry name" value="HTH_30"/>
    <property type="match status" value="1"/>
</dbReference>